<dbReference type="EMBL" id="MTEJ01000027">
    <property type="protein sequence ID" value="OQX14545.1"/>
    <property type="molecule type" value="Genomic_DNA"/>
</dbReference>
<gene>
    <name evidence="2" type="ORF">BWK73_09120</name>
</gene>
<dbReference type="Proteomes" id="UP000192491">
    <property type="component" value="Unassembled WGS sequence"/>
</dbReference>
<protein>
    <submittedName>
        <fullName evidence="2">Uncharacterized protein</fullName>
    </submittedName>
</protein>
<organism evidence="2 3">
    <name type="scientific">Thiothrix lacustris</name>
    <dbReference type="NCBI Taxonomy" id="525917"/>
    <lineage>
        <taxon>Bacteria</taxon>
        <taxon>Pseudomonadati</taxon>
        <taxon>Pseudomonadota</taxon>
        <taxon>Gammaproteobacteria</taxon>
        <taxon>Thiotrichales</taxon>
        <taxon>Thiotrichaceae</taxon>
        <taxon>Thiothrix</taxon>
    </lineage>
</organism>
<accession>A0A1Y1QV09</accession>
<feature type="transmembrane region" description="Helical" evidence="1">
    <location>
        <begin position="6"/>
        <end position="26"/>
    </location>
</feature>
<feature type="transmembrane region" description="Helical" evidence="1">
    <location>
        <begin position="33"/>
        <end position="53"/>
    </location>
</feature>
<keyword evidence="1" id="KW-0472">Membrane</keyword>
<reference evidence="2 3" key="1">
    <citation type="submission" date="2017-01" db="EMBL/GenBank/DDBJ databases">
        <title>Novel large sulfur bacteria in the metagenomes of groundwater-fed chemosynthetic microbial mats in the Lake Huron basin.</title>
        <authorList>
            <person name="Sharrar A.M."/>
            <person name="Flood B.E."/>
            <person name="Bailey J.V."/>
            <person name="Jones D.S."/>
            <person name="Biddanda B."/>
            <person name="Ruberg S.A."/>
            <person name="Marcus D.N."/>
            <person name="Dick G.J."/>
        </authorList>
    </citation>
    <scope>NUCLEOTIDE SEQUENCE [LARGE SCALE GENOMIC DNA]</scope>
    <source>
        <strain evidence="2">A8</strain>
    </source>
</reference>
<keyword evidence="1" id="KW-0812">Transmembrane</keyword>
<dbReference type="AlphaFoldDB" id="A0A1Y1QV09"/>
<name>A0A1Y1QV09_9GAMM</name>
<proteinExistence type="predicted"/>
<comment type="caution">
    <text evidence="2">The sequence shown here is derived from an EMBL/GenBank/DDBJ whole genome shotgun (WGS) entry which is preliminary data.</text>
</comment>
<keyword evidence="1" id="KW-1133">Transmembrane helix</keyword>
<evidence type="ECO:0000313" key="3">
    <source>
        <dbReference type="Proteomes" id="UP000192491"/>
    </source>
</evidence>
<evidence type="ECO:0000256" key="1">
    <source>
        <dbReference type="SAM" id="Phobius"/>
    </source>
</evidence>
<evidence type="ECO:0000313" key="2">
    <source>
        <dbReference type="EMBL" id="OQX14545.1"/>
    </source>
</evidence>
<sequence length="89" mass="10229">MNPDLVNGLFELVGAGFSWMNAYTLWRVREIKGVYWPATAFFTAWGCWNLYYYPALGQWWSFYAGVLLVSGNAAWVGLAIRYRVKSCES</sequence>
<feature type="transmembrane region" description="Helical" evidence="1">
    <location>
        <begin position="59"/>
        <end position="80"/>
    </location>
</feature>